<proteinExistence type="predicted"/>
<feature type="domain" description="FtsK" evidence="2">
    <location>
        <begin position="124"/>
        <end position="317"/>
    </location>
</feature>
<evidence type="ECO:0000313" key="3">
    <source>
        <dbReference type="EMBL" id="OSY41030.1"/>
    </source>
</evidence>
<dbReference type="InterPro" id="IPR002543">
    <property type="entry name" value="FtsK_dom"/>
</dbReference>
<dbReference type="STRING" id="2074.BG845_02372"/>
<dbReference type="GO" id="GO:0003677">
    <property type="term" value="F:DNA binding"/>
    <property type="evidence" value="ECO:0007669"/>
    <property type="project" value="InterPro"/>
</dbReference>
<reference evidence="3 4" key="1">
    <citation type="submission" date="2016-09" db="EMBL/GenBank/DDBJ databases">
        <title>Pseudonocardia autotrophica DSM535, a candidate organism with high potential of specific P450 cytochromes.</title>
        <authorList>
            <person name="Grumaz C."/>
            <person name="Vainshtein Y."/>
            <person name="Kirstahler P."/>
            <person name="Sohn K."/>
        </authorList>
    </citation>
    <scope>NUCLEOTIDE SEQUENCE [LARGE SCALE GENOMIC DNA]</scope>
    <source>
        <strain evidence="3 4">DSM 535</strain>
    </source>
</reference>
<dbReference type="GO" id="GO:0005524">
    <property type="term" value="F:ATP binding"/>
    <property type="evidence" value="ECO:0007669"/>
    <property type="project" value="UniProtKB-UniRule"/>
</dbReference>
<dbReference type="EMBL" id="MIGB01000010">
    <property type="protein sequence ID" value="OSY41030.1"/>
    <property type="molecule type" value="Genomic_DNA"/>
</dbReference>
<comment type="caution">
    <text evidence="3">The sequence shown here is derived from an EMBL/GenBank/DDBJ whole genome shotgun (WGS) entry which is preliminary data.</text>
</comment>
<name>A0A1Y2N0S4_PSEAH</name>
<dbReference type="InterPro" id="IPR027417">
    <property type="entry name" value="P-loop_NTPase"/>
</dbReference>
<sequence>MFGRHRHDREGEALVEQLVTMWVRACEGASLVRVVDTVSGPTIIPPKIVDITLGPPTILVVELQPGMLPADVVDLAPRIAPHMDAWGLHVEPIGHRHVRVALLDSDPLTGTVPLLAGAGLHLGRDESGADLRIAPADLPHAVCQGVTRSGKSVWTYSLLAQLAHRPDALIAGCDPTGLLWRPLAGSRHADRLASGLVDPGAHEKVLAAVVAEMDDRIRDLPADRDTIAVSLGRPLLFVILEEYPGLLRVLDAAKTRGDDPGARVRALVSRLLAEGAKAGVRVVILAQRAEASVVGAFERAMCSLRISFRCDNRASVELLHPGAPPALADAHTAALPGIALVSRPGHPVARIRAPYIGGYPEFAAAVAA</sequence>
<evidence type="ECO:0000259" key="2">
    <source>
        <dbReference type="PROSITE" id="PS50901"/>
    </source>
</evidence>
<evidence type="ECO:0000313" key="4">
    <source>
        <dbReference type="Proteomes" id="UP000194360"/>
    </source>
</evidence>
<feature type="binding site" evidence="1">
    <location>
        <begin position="145"/>
        <end position="152"/>
    </location>
    <ligand>
        <name>ATP</name>
        <dbReference type="ChEBI" id="CHEBI:30616"/>
    </ligand>
</feature>
<evidence type="ECO:0000256" key="1">
    <source>
        <dbReference type="PROSITE-ProRule" id="PRU00289"/>
    </source>
</evidence>
<accession>A0A1Y2N0S4</accession>
<dbReference type="AlphaFoldDB" id="A0A1Y2N0S4"/>
<keyword evidence="1" id="KW-0547">Nucleotide-binding</keyword>
<dbReference type="Gene3D" id="3.40.50.300">
    <property type="entry name" value="P-loop containing nucleotide triphosphate hydrolases"/>
    <property type="match status" value="1"/>
</dbReference>
<dbReference type="SUPFAM" id="SSF52540">
    <property type="entry name" value="P-loop containing nucleoside triphosphate hydrolases"/>
    <property type="match status" value="1"/>
</dbReference>
<organism evidence="3 4">
    <name type="scientific">Pseudonocardia autotrophica</name>
    <name type="common">Amycolata autotrophica</name>
    <name type="synonym">Nocardia autotrophica</name>
    <dbReference type="NCBI Taxonomy" id="2074"/>
    <lineage>
        <taxon>Bacteria</taxon>
        <taxon>Bacillati</taxon>
        <taxon>Actinomycetota</taxon>
        <taxon>Actinomycetes</taxon>
        <taxon>Pseudonocardiales</taxon>
        <taxon>Pseudonocardiaceae</taxon>
        <taxon>Pseudonocardia</taxon>
    </lineage>
</organism>
<protein>
    <submittedName>
        <fullName evidence="3">FtsK/SpoIIIE family protein</fullName>
    </submittedName>
</protein>
<dbReference type="Proteomes" id="UP000194360">
    <property type="component" value="Unassembled WGS sequence"/>
</dbReference>
<dbReference type="OrthoDB" id="5149094at2"/>
<gene>
    <name evidence="3" type="ORF">BG845_02372</name>
</gene>
<dbReference type="RefSeq" id="WP_085912629.1">
    <property type="nucleotide sequence ID" value="NZ_AP018920.1"/>
</dbReference>
<keyword evidence="4" id="KW-1185">Reference proteome</keyword>
<dbReference type="PROSITE" id="PS50901">
    <property type="entry name" value="FTSK"/>
    <property type="match status" value="1"/>
</dbReference>
<keyword evidence="1" id="KW-0067">ATP-binding</keyword>